<sequence>MGNVNFEIGALTVLGPLMAAFTLFLAWRARQGRPGWTGQHTLTRLLAAAYAAGVLSLTVFPIVVTYGEYANQMPWTSQVSYIPVPSPDPSIVANVALMVPLGMLLPLMSAKATSLGRVTGFTALVSLSIELTQLLSYIVCNNARSVDVNDLIANTLGGLAGYLILRRAMRVPALGRRLNALALPGSALATGGIDARRGTPRVVEATVTK</sequence>
<evidence type="ECO:0000313" key="3">
    <source>
        <dbReference type="EMBL" id="MFC4501366.1"/>
    </source>
</evidence>
<feature type="domain" description="VanZ-like" evidence="2">
    <location>
        <begin position="49"/>
        <end position="166"/>
    </location>
</feature>
<comment type="caution">
    <text evidence="3">The sequence shown here is derived from an EMBL/GenBank/DDBJ whole genome shotgun (WGS) entry which is preliminary data.</text>
</comment>
<dbReference type="RefSeq" id="WP_381170889.1">
    <property type="nucleotide sequence ID" value="NZ_JBHSFK010000010.1"/>
</dbReference>
<evidence type="ECO:0000313" key="4">
    <source>
        <dbReference type="Proteomes" id="UP001595839"/>
    </source>
</evidence>
<protein>
    <submittedName>
        <fullName evidence="3">VanZ family protein</fullName>
    </submittedName>
</protein>
<organism evidence="3 4">
    <name type="scientific">Streptomyces vulcanius</name>
    <dbReference type="NCBI Taxonomy" id="1441876"/>
    <lineage>
        <taxon>Bacteria</taxon>
        <taxon>Bacillati</taxon>
        <taxon>Actinomycetota</taxon>
        <taxon>Actinomycetes</taxon>
        <taxon>Kitasatosporales</taxon>
        <taxon>Streptomycetaceae</taxon>
        <taxon>Streptomyces</taxon>
    </lineage>
</organism>
<reference evidence="4" key="1">
    <citation type="journal article" date="2019" name="Int. J. Syst. Evol. Microbiol.">
        <title>The Global Catalogue of Microorganisms (GCM) 10K type strain sequencing project: providing services to taxonomists for standard genome sequencing and annotation.</title>
        <authorList>
            <consortium name="The Broad Institute Genomics Platform"/>
            <consortium name="The Broad Institute Genome Sequencing Center for Infectious Disease"/>
            <person name="Wu L."/>
            <person name="Ma J."/>
        </authorList>
    </citation>
    <scope>NUCLEOTIDE SEQUENCE [LARGE SCALE GENOMIC DNA]</scope>
    <source>
        <strain evidence="4">CGMCC 4.7177</strain>
    </source>
</reference>
<name>A0ABV9ASC9_9ACTN</name>
<dbReference type="InterPro" id="IPR006976">
    <property type="entry name" value="VanZ-like"/>
</dbReference>
<feature type="transmembrane region" description="Helical" evidence="1">
    <location>
        <begin position="6"/>
        <end position="27"/>
    </location>
</feature>
<feature type="transmembrane region" description="Helical" evidence="1">
    <location>
        <begin position="48"/>
        <end position="69"/>
    </location>
</feature>
<keyword evidence="4" id="KW-1185">Reference proteome</keyword>
<dbReference type="PANTHER" id="PTHR36834">
    <property type="entry name" value="MEMBRANE PROTEIN-RELATED"/>
    <property type="match status" value="1"/>
</dbReference>
<keyword evidence="1" id="KW-0812">Transmembrane</keyword>
<dbReference type="InterPro" id="IPR053150">
    <property type="entry name" value="Teicoplanin_resist-assoc"/>
</dbReference>
<gene>
    <name evidence="3" type="ORF">ACFPIH_17835</name>
</gene>
<accession>A0ABV9ASC9</accession>
<keyword evidence="1" id="KW-0472">Membrane</keyword>
<keyword evidence="1" id="KW-1133">Transmembrane helix</keyword>
<proteinExistence type="predicted"/>
<feature type="transmembrane region" description="Helical" evidence="1">
    <location>
        <begin position="89"/>
        <end position="108"/>
    </location>
</feature>
<evidence type="ECO:0000256" key="1">
    <source>
        <dbReference type="SAM" id="Phobius"/>
    </source>
</evidence>
<dbReference type="EMBL" id="JBHSFK010000010">
    <property type="protein sequence ID" value="MFC4501366.1"/>
    <property type="molecule type" value="Genomic_DNA"/>
</dbReference>
<dbReference type="Pfam" id="PF04892">
    <property type="entry name" value="VanZ"/>
    <property type="match status" value="1"/>
</dbReference>
<dbReference type="Proteomes" id="UP001595839">
    <property type="component" value="Unassembled WGS sequence"/>
</dbReference>
<dbReference type="PANTHER" id="PTHR36834:SF1">
    <property type="entry name" value="INTEGRAL MEMBRANE PROTEIN"/>
    <property type="match status" value="1"/>
</dbReference>
<evidence type="ECO:0000259" key="2">
    <source>
        <dbReference type="Pfam" id="PF04892"/>
    </source>
</evidence>